<evidence type="ECO:0000313" key="2">
    <source>
        <dbReference type="EMBL" id="KAF0908794.1"/>
    </source>
</evidence>
<name>A0A6G1D9H9_9ORYZ</name>
<evidence type="ECO:0000256" key="1">
    <source>
        <dbReference type="SAM" id="MobiDB-lite"/>
    </source>
</evidence>
<dbReference type="SUPFAM" id="SSF53098">
    <property type="entry name" value="Ribonuclease H-like"/>
    <property type="match status" value="1"/>
</dbReference>
<dbReference type="PANTHER" id="PTHR46481">
    <property type="entry name" value="ZINC FINGER BED DOMAIN-CONTAINING PROTEIN 4"/>
    <property type="match status" value="1"/>
</dbReference>
<accession>A0A6G1D9H9</accession>
<dbReference type="Proteomes" id="UP000479710">
    <property type="component" value="Unassembled WGS sequence"/>
</dbReference>
<dbReference type="OrthoDB" id="1900170at2759"/>
<sequence>MSTPRGSRAPTPSSGAGAGSRDLTPSDAATSEPTQGTDVVEVDSGDDPVVVGNKRKLKFLYVPHPHTAEVISEVLHDILMDWHIEKKVSTVTLDNCSTNDNAMKELQDKMPLASLMLKGFESPIVNALMTCLDDEEEASDDLESDIIDG</sequence>
<evidence type="ECO:0000313" key="3">
    <source>
        <dbReference type="Proteomes" id="UP000479710"/>
    </source>
</evidence>
<dbReference type="EMBL" id="SPHZ02000007">
    <property type="protein sequence ID" value="KAF0908794.1"/>
    <property type="molecule type" value="Genomic_DNA"/>
</dbReference>
<gene>
    <name evidence="2" type="ORF">E2562_028596</name>
</gene>
<organism evidence="2 3">
    <name type="scientific">Oryza meyeriana var. granulata</name>
    <dbReference type="NCBI Taxonomy" id="110450"/>
    <lineage>
        <taxon>Eukaryota</taxon>
        <taxon>Viridiplantae</taxon>
        <taxon>Streptophyta</taxon>
        <taxon>Embryophyta</taxon>
        <taxon>Tracheophyta</taxon>
        <taxon>Spermatophyta</taxon>
        <taxon>Magnoliopsida</taxon>
        <taxon>Liliopsida</taxon>
        <taxon>Poales</taxon>
        <taxon>Poaceae</taxon>
        <taxon>BOP clade</taxon>
        <taxon>Oryzoideae</taxon>
        <taxon>Oryzeae</taxon>
        <taxon>Oryzinae</taxon>
        <taxon>Oryza</taxon>
        <taxon>Oryza meyeriana</taxon>
    </lineage>
</organism>
<feature type="compositionally biased region" description="Polar residues" evidence="1">
    <location>
        <begin position="27"/>
        <end position="37"/>
    </location>
</feature>
<dbReference type="InterPro" id="IPR012337">
    <property type="entry name" value="RNaseH-like_sf"/>
</dbReference>
<protein>
    <submittedName>
        <fullName evidence="2">Uncharacterized protein</fullName>
    </submittedName>
</protein>
<dbReference type="PANTHER" id="PTHR46481:SF11">
    <property type="entry name" value="ZINC FINGER BED DOMAIN-CONTAINING PROTEIN RICESLEEPER 2-LIKE"/>
    <property type="match status" value="1"/>
</dbReference>
<comment type="caution">
    <text evidence="2">The sequence shown here is derived from an EMBL/GenBank/DDBJ whole genome shotgun (WGS) entry which is preliminary data.</text>
</comment>
<feature type="compositionally biased region" description="Polar residues" evidence="1">
    <location>
        <begin position="1"/>
        <end position="14"/>
    </location>
</feature>
<feature type="region of interest" description="Disordered" evidence="1">
    <location>
        <begin position="1"/>
        <end position="47"/>
    </location>
</feature>
<dbReference type="InterPro" id="IPR052035">
    <property type="entry name" value="ZnF_BED_domain_contain"/>
</dbReference>
<proteinExistence type="predicted"/>
<dbReference type="AlphaFoldDB" id="A0A6G1D9H9"/>
<reference evidence="2 3" key="1">
    <citation type="submission" date="2019-11" db="EMBL/GenBank/DDBJ databases">
        <title>Whole genome sequence of Oryza granulata.</title>
        <authorList>
            <person name="Li W."/>
        </authorList>
    </citation>
    <scope>NUCLEOTIDE SEQUENCE [LARGE SCALE GENOMIC DNA]</scope>
    <source>
        <strain evidence="3">cv. Menghai</strain>
        <tissue evidence="2">Leaf</tissue>
    </source>
</reference>
<keyword evidence="3" id="KW-1185">Reference proteome</keyword>